<reference evidence="14" key="2">
    <citation type="submission" date="2020-09" db="EMBL/GenBank/DDBJ databases">
        <authorList>
            <person name="Sun Q."/>
            <person name="Kim S."/>
        </authorList>
    </citation>
    <scope>NUCLEOTIDE SEQUENCE</scope>
    <source>
        <strain evidence="14">KCTC 23077</strain>
    </source>
</reference>
<dbReference type="InterPro" id="IPR013785">
    <property type="entry name" value="Aldolase_TIM"/>
</dbReference>
<feature type="binding site" evidence="12">
    <location>
        <position position="70"/>
    </location>
    <ligand>
        <name>S-adenosyl-L-methionine</name>
        <dbReference type="ChEBI" id="CHEBI:59789"/>
    </ligand>
</feature>
<dbReference type="GO" id="GO:0061799">
    <property type="term" value="F:cyclic pyranopterin monophosphate synthase activity"/>
    <property type="evidence" value="ECO:0007669"/>
    <property type="project" value="TreeGrafter"/>
</dbReference>
<feature type="binding site" evidence="12">
    <location>
        <position position="66"/>
    </location>
    <ligand>
        <name>GTP</name>
        <dbReference type="ChEBI" id="CHEBI:37565"/>
    </ligand>
</feature>
<evidence type="ECO:0000256" key="2">
    <source>
        <dbReference type="ARBA" id="ARBA00022485"/>
    </source>
</evidence>
<comment type="subunit">
    <text evidence="12">Monomer and homodimer.</text>
</comment>
<comment type="pathway">
    <text evidence="12">Cofactor biosynthesis; molybdopterin biosynthesis.</text>
</comment>
<dbReference type="SUPFAM" id="SSF102114">
    <property type="entry name" value="Radical SAM enzymes"/>
    <property type="match status" value="1"/>
</dbReference>
<dbReference type="HAMAP" id="MF_01225_B">
    <property type="entry name" value="MoaA_B"/>
    <property type="match status" value="1"/>
</dbReference>
<comment type="caution">
    <text evidence="14">The sequence shown here is derived from an EMBL/GenBank/DDBJ whole genome shotgun (WGS) entry which is preliminary data.</text>
</comment>
<dbReference type="RefSeq" id="WP_189453377.1">
    <property type="nucleotide sequence ID" value="NZ_BMYD01000001.1"/>
</dbReference>
<feature type="binding site" evidence="12">
    <location>
        <position position="121"/>
    </location>
    <ligand>
        <name>S-adenosyl-L-methionine</name>
        <dbReference type="ChEBI" id="CHEBI:59789"/>
    </ligand>
</feature>
<dbReference type="EMBL" id="BMYD01000001">
    <property type="protein sequence ID" value="GHA73070.1"/>
    <property type="molecule type" value="Genomic_DNA"/>
</dbReference>
<dbReference type="Pfam" id="PF04055">
    <property type="entry name" value="Radical_SAM"/>
    <property type="match status" value="1"/>
</dbReference>
<dbReference type="GO" id="GO:0046872">
    <property type="term" value="F:metal ion binding"/>
    <property type="evidence" value="ECO:0007669"/>
    <property type="project" value="UniProtKB-KW"/>
</dbReference>
<keyword evidence="10 12" id="KW-0456">Lyase</keyword>
<dbReference type="InterPro" id="IPR050105">
    <property type="entry name" value="MoCo_biosynth_MoaA/MoaC"/>
</dbReference>
<dbReference type="InterPro" id="IPR040064">
    <property type="entry name" value="MoaA-like"/>
</dbReference>
<keyword evidence="4 12" id="KW-0479">Metal-binding</keyword>
<dbReference type="Pfam" id="PF06463">
    <property type="entry name" value="Mob_synth_C"/>
    <property type="match status" value="1"/>
</dbReference>
<feature type="binding site" evidence="12">
    <location>
        <position position="23"/>
    </location>
    <ligand>
        <name>[4Fe-4S] cluster</name>
        <dbReference type="ChEBI" id="CHEBI:49883"/>
        <label>1</label>
        <note>4Fe-4S-S-AdoMet</note>
    </ligand>
</feature>
<feature type="binding site" evidence="12">
    <location>
        <position position="29"/>
    </location>
    <ligand>
        <name>S-adenosyl-L-methionine</name>
        <dbReference type="ChEBI" id="CHEBI:59789"/>
    </ligand>
</feature>
<evidence type="ECO:0000313" key="15">
    <source>
        <dbReference type="Proteomes" id="UP000646426"/>
    </source>
</evidence>
<evidence type="ECO:0000256" key="4">
    <source>
        <dbReference type="ARBA" id="ARBA00022723"/>
    </source>
</evidence>
<keyword evidence="8 12" id="KW-0342">GTP-binding</keyword>
<evidence type="ECO:0000256" key="7">
    <source>
        <dbReference type="ARBA" id="ARBA00023014"/>
    </source>
</evidence>
<feature type="binding site" evidence="12">
    <location>
        <position position="258"/>
    </location>
    <ligand>
        <name>[4Fe-4S] cluster</name>
        <dbReference type="ChEBI" id="CHEBI:49883"/>
        <label>2</label>
        <note>4Fe-4S-substrate</note>
    </ligand>
</feature>
<dbReference type="PROSITE" id="PS01305">
    <property type="entry name" value="MOAA_NIFB_PQQE"/>
    <property type="match status" value="1"/>
</dbReference>
<dbReference type="InterPro" id="IPR006638">
    <property type="entry name" value="Elp3/MiaA/NifB-like_rSAM"/>
</dbReference>
<comment type="function">
    <text evidence="12">Catalyzes the cyclization of GTP to (8S)-3',8-cyclo-7,8-dihydroguanosine 5'-triphosphate.</text>
</comment>
<sequence length="327" mass="36146">MTPLTDRFGRTFPYLRLSVIDACNFRCSYCLPDGYRAAHGRAKHLELDEIARLLRAFARAGMRKVRITGGEPSLRRDLTAIIGVGATTPGVETVALTTNGSVLPQRIDEWIDAGLRALNVSVDTLDAHAFARITGHDRLGEILQGVERARARRLPSIKLNAVLLRGLNDDQLPTWLDYLRDRDVGVRFIELMQTGDNRAYFEKHHLRAETLEAQLVDAGWSLRPRAPDAGPAREYVHPEYAGRIGIIAPYSRDFCAGCNRLRVTSTGDLRLCLFGDFGIALRPLLQRDDQAEELLAVLVSQLGLKKATHGLHEGNTGITPHLASIGG</sequence>
<evidence type="ECO:0000256" key="9">
    <source>
        <dbReference type="ARBA" id="ARBA00023150"/>
    </source>
</evidence>
<evidence type="ECO:0000256" key="1">
    <source>
        <dbReference type="ARBA" id="ARBA00012167"/>
    </source>
</evidence>
<comment type="catalytic activity">
    <reaction evidence="11 12">
        <text>GTP + AH2 + S-adenosyl-L-methionine = (8S)-3',8-cyclo-7,8-dihydroguanosine 5'-triphosphate + 5'-deoxyadenosine + L-methionine + A + H(+)</text>
        <dbReference type="Rhea" id="RHEA:49576"/>
        <dbReference type="ChEBI" id="CHEBI:13193"/>
        <dbReference type="ChEBI" id="CHEBI:15378"/>
        <dbReference type="ChEBI" id="CHEBI:17319"/>
        <dbReference type="ChEBI" id="CHEBI:17499"/>
        <dbReference type="ChEBI" id="CHEBI:37565"/>
        <dbReference type="ChEBI" id="CHEBI:57844"/>
        <dbReference type="ChEBI" id="CHEBI:59789"/>
        <dbReference type="ChEBI" id="CHEBI:131766"/>
        <dbReference type="EC" id="4.1.99.22"/>
    </reaction>
</comment>
<dbReference type="GO" id="GO:0051539">
    <property type="term" value="F:4 iron, 4 sulfur cluster binding"/>
    <property type="evidence" value="ECO:0007669"/>
    <property type="project" value="UniProtKB-UniRule"/>
</dbReference>
<dbReference type="GO" id="GO:1904047">
    <property type="term" value="F:S-adenosyl-L-methionine binding"/>
    <property type="evidence" value="ECO:0007669"/>
    <property type="project" value="UniProtKB-UniRule"/>
</dbReference>
<keyword evidence="15" id="KW-1185">Reference proteome</keyword>
<evidence type="ECO:0000256" key="12">
    <source>
        <dbReference type="HAMAP-Rule" id="MF_01225"/>
    </source>
</evidence>
<feature type="binding site" evidence="12">
    <location>
        <position position="272"/>
    </location>
    <ligand>
        <name>[4Fe-4S] cluster</name>
        <dbReference type="ChEBI" id="CHEBI:49883"/>
        <label>2</label>
        <note>4Fe-4S-substrate</note>
    </ligand>
</feature>
<feature type="binding site" evidence="12">
    <location>
        <position position="158"/>
    </location>
    <ligand>
        <name>GTP</name>
        <dbReference type="ChEBI" id="CHEBI:37565"/>
    </ligand>
</feature>
<comment type="similarity">
    <text evidence="12">Belongs to the radical SAM superfamily. MoaA family.</text>
</comment>
<keyword evidence="3 12" id="KW-0949">S-adenosyl-L-methionine</keyword>
<feature type="domain" description="Radical SAM core" evidence="13">
    <location>
        <begin position="7"/>
        <end position="232"/>
    </location>
</feature>
<accession>A0A918SWY3</accession>
<dbReference type="AlphaFoldDB" id="A0A918SWY3"/>
<dbReference type="SFLD" id="SFLDG01383">
    <property type="entry name" value="cyclic_pyranopterin_phosphate"/>
    <property type="match status" value="1"/>
</dbReference>
<dbReference type="InterPro" id="IPR058240">
    <property type="entry name" value="rSAM_sf"/>
</dbReference>
<protein>
    <recommendedName>
        <fullName evidence="1 12">GTP 3',8-cyclase</fullName>
        <ecNumber evidence="1 12">4.1.99.22</ecNumber>
    </recommendedName>
    <alternativeName>
        <fullName evidence="12">Molybdenum cofactor biosynthesis protein A</fullName>
    </alternativeName>
</protein>
<reference evidence="14" key="1">
    <citation type="journal article" date="2014" name="Int. J. Syst. Evol. Microbiol.">
        <title>Complete genome sequence of Corynebacterium casei LMG S-19264T (=DSM 44701T), isolated from a smear-ripened cheese.</title>
        <authorList>
            <consortium name="US DOE Joint Genome Institute (JGI-PGF)"/>
            <person name="Walter F."/>
            <person name="Albersmeier A."/>
            <person name="Kalinowski J."/>
            <person name="Ruckert C."/>
        </authorList>
    </citation>
    <scope>NUCLEOTIDE SEQUENCE</scope>
    <source>
        <strain evidence="14">KCTC 23077</strain>
    </source>
</reference>
<keyword evidence="9 12" id="KW-0501">Molybdenum cofactor biosynthesis</keyword>
<dbReference type="GO" id="GO:0006777">
    <property type="term" value="P:Mo-molybdopterin cofactor biosynthetic process"/>
    <property type="evidence" value="ECO:0007669"/>
    <property type="project" value="UniProtKB-UniRule"/>
</dbReference>
<dbReference type="GO" id="GO:0005525">
    <property type="term" value="F:GTP binding"/>
    <property type="evidence" value="ECO:0007669"/>
    <property type="project" value="UniProtKB-UniRule"/>
</dbReference>
<evidence type="ECO:0000256" key="6">
    <source>
        <dbReference type="ARBA" id="ARBA00023004"/>
    </source>
</evidence>
<evidence type="ECO:0000313" key="14">
    <source>
        <dbReference type="EMBL" id="GHA73070.1"/>
    </source>
</evidence>
<feature type="binding site" evidence="12">
    <location>
        <position position="255"/>
    </location>
    <ligand>
        <name>[4Fe-4S] cluster</name>
        <dbReference type="ChEBI" id="CHEBI:49883"/>
        <label>2</label>
        <note>4Fe-4S-substrate</note>
    </ligand>
</feature>
<dbReference type="SFLD" id="SFLDG01067">
    <property type="entry name" value="SPASM/twitch_domain_containing"/>
    <property type="match status" value="1"/>
</dbReference>
<keyword evidence="6 12" id="KW-0408">Iron</keyword>
<feature type="binding site" evidence="12">
    <location>
        <position position="97"/>
    </location>
    <ligand>
        <name>GTP</name>
        <dbReference type="ChEBI" id="CHEBI:37565"/>
    </ligand>
</feature>
<dbReference type="InterPro" id="IPR010505">
    <property type="entry name" value="MoaA_twitch"/>
</dbReference>
<dbReference type="InterPro" id="IPR000385">
    <property type="entry name" value="MoaA_NifB_PqqE_Fe-S-bd_CS"/>
</dbReference>
<gene>
    <name evidence="12 14" type="primary">moaA</name>
    <name evidence="14" type="ORF">GCM10007067_07130</name>
</gene>
<dbReference type="NCBIfam" id="TIGR02666">
    <property type="entry name" value="moaA"/>
    <property type="match status" value="1"/>
</dbReference>
<dbReference type="CDD" id="cd01335">
    <property type="entry name" value="Radical_SAM"/>
    <property type="match status" value="1"/>
</dbReference>
<dbReference type="PANTHER" id="PTHR22960">
    <property type="entry name" value="MOLYBDOPTERIN COFACTOR SYNTHESIS PROTEIN A"/>
    <property type="match status" value="1"/>
</dbReference>
<dbReference type="CDD" id="cd21117">
    <property type="entry name" value="Twitch_MoaA"/>
    <property type="match status" value="1"/>
</dbReference>
<proteinExistence type="inferred from homology"/>
<evidence type="ECO:0000256" key="5">
    <source>
        <dbReference type="ARBA" id="ARBA00022741"/>
    </source>
</evidence>
<evidence type="ECO:0000256" key="3">
    <source>
        <dbReference type="ARBA" id="ARBA00022691"/>
    </source>
</evidence>
<feature type="binding site" evidence="12">
    <location>
        <position position="30"/>
    </location>
    <ligand>
        <name>[4Fe-4S] cluster</name>
        <dbReference type="ChEBI" id="CHEBI:49883"/>
        <label>1</label>
        <note>4Fe-4S-S-AdoMet</note>
    </ligand>
</feature>
<dbReference type="GO" id="GO:0061798">
    <property type="term" value="F:GTP 3',8'-cyclase activity"/>
    <property type="evidence" value="ECO:0007669"/>
    <property type="project" value="UniProtKB-UniRule"/>
</dbReference>
<evidence type="ECO:0000259" key="13">
    <source>
        <dbReference type="PROSITE" id="PS51918"/>
    </source>
</evidence>
<organism evidence="14 15">
    <name type="scientific">Cognatilysobacter bugurensis</name>
    <dbReference type="NCBI Taxonomy" id="543356"/>
    <lineage>
        <taxon>Bacteria</taxon>
        <taxon>Pseudomonadati</taxon>
        <taxon>Pseudomonadota</taxon>
        <taxon>Gammaproteobacteria</taxon>
        <taxon>Lysobacterales</taxon>
        <taxon>Lysobacteraceae</taxon>
        <taxon>Cognatilysobacter</taxon>
    </lineage>
</organism>
<evidence type="ECO:0000256" key="10">
    <source>
        <dbReference type="ARBA" id="ARBA00023239"/>
    </source>
</evidence>
<dbReference type="PANTHER" id="PTHR22960:SF28">
    <property type="entry name" value="GTP 3',8-CYCLASE"/>
    <property type="match status" value="1"/>
</dbReference>
<dbReference type="SFLD" id="SFLDG01386">
    <property type="entry name" value="main_SPASM_domain-containing"/>
    <property type="match status" value="1"/>
</dbReference>
<dbReference type="InterPro" id="IPR007197">
    <property type="entry name" value="rSAM"/>
</dbReference>
<feature type="binding site" evidence="12">
    <location>
        <position position="27"/>
    </location>
    <ligand>
        <name>[4Fe-4S] cluster</name>
        <dbReference type="ChEBI" id="CHEBI:49883"/>
        <label>1</label>
        <note>4Fe-4S-S-AdoMet</note>
    </ligand>
</feature>
<feature type="binding site" evidence="12">
    <location>
        <begin position="260"/>
        <end position="262"/>
    </location>
    <ligand>
        <name>GTP</name>
        <dbReference type="ChEBI" id="CHEBI:37565"/>
    </ligand>
</feature>
<dbReference type="Gene3D" id="3.20.20.70">
    <property type="entry name" value="Aldolase class I"/>
    <property type="match status" value="1"/>
</dbReference>
<dbReference type="SMART" id="SM00729">
    <property type="entry name" value="Elp3"/>
    <property type="match status" value="1"/>
</dbReference>
<keyword evidence="7 12" id="KW-0411">Iron-sulfur</keyword>
<evidence type="ECO:0000256" key="8">
    <source>
        <dbReference type="ARBA" id="ARBA00023134"/>
    </source>
</evidence>
<dbReference type="PROSITE" id="PS51918">
    <property type="entry name" value="RADICAL_SAM"/>
    <property type="match status" value="1"/>
</dbReference>
<comment type="cofactor">
    <cofactor evidence="12">
        <name>[4Fe-4S] cluster</name>
        <dbReference type="ChEBI" id="CHEBI:49883"/>
    </cofactor>
    <text evidence="12">Binds 2 [4Fe-4S] clusters. Binds 1 [4Fe-4S] cluster coordinated with 3 cysteines and an exchangeable S-adenosyl-L-methionine and 1 [4Fe-4S] cluster coordinated with 3 cysteines and the GTP-derived substrate.</text>
</comment>
<dbReference type="InterPro" id="IPR013483">
    <property type="entry name" value="MoaA"/>
</dbReference>
<dbReference type="Proteomes" id="UP000646426">
    <property type="component" value="Unassembled WGS sequence"/>
</dbReference>
<keyword evidence="5 12" id="KW-0547">Nucleotide-binding</keyword>
<dbReference type="SFLD" id="SFLDS00029">
    <property type="entry name" value="Radical_SAM"/>
    <property type="match status" value="1"/>
</dbReference>
<name>A0A918SWY3_9GAMM</name>
<feature type="binding site" evidence="12">
    <location>
        <position position="16"/>
    </location>
    <ligand>
        <name>GTP</name>
        <dbReference type="ChEBI" id="CHEBI:37565"/>
    </ligand>
</feature>
<keyword evidence="2 12" id="KW-0004">4Fe-4S</keyword>
<evidence type="ECO:0000256" key="11">
    <source>
        <dbReference type="ARBA" id="ARBA00048697"/>
    </source>
</evidence>
<dbReference type="EC" id="4.1.99.22" evidence="1 12"/>
<feature type="binding site" evidence="12">
    <location>
        <position position="192"/>
    </location>
    <ligand>
        <name>S-adenosyl-L-methionine</name>
        <dbReference type="ChEBI" id="CHEBI:59789"/>
    </ligand>
</feature>